<reference evidence="2 3" key="1">
    <citation type="submission" date="2020-08" db="EMBL/GenBank/DDBJ databases">
        <title>Genomic Encyclopedia of Type Strains, Phase IV (KMG-IV): sequencing the most valuable type-strain genomes for metagenomic binning, comparative biology and taxonomic classification.</title>
        <authorList>
            <person name="Goeker M."/>
        </authorList>
    </citation>
    <scope>NUCLEOTIDE SEQUENCE [LARGE SCALE GENOMIC DNA]</scope>
    <source>
        <strain evidence="2 3">DSM 24696</strain>
    </source>
</reference>
<protein>
    <submittedName>
        <fullName evidence="2">Colanic acid/amylovoran biosynthesis protein</fullName>
    </submittedName>
</protein>
<proteinExistence type="predicted"/>
<name>A0A840QSQ8_9BACI</name>
<evidence type="ECO:0000313" key="3">
    <source>
        <dbReference type="Proteomes" id="UP000551878"/>
    </source>
</evidence>
<dbReference type="AlphaFoldDB" id="A0A840QSQ8"/>
<dbReference type="Proteomes" id="UP000551878">
    <property type="component" value="Unassembled WGS sequence"/>
</dbReference>
<organism evidence="2 3">
    <name type="scientific">Texcoconibacillus texcoconensis</name>
    <dbReference type="NCBI Taxonomy" id="1095777"/>
    <lineage>
        <taxon>Bacteria</taxon>
        <taxon>Bacillati</taxon>
        <taxon>Bacillota</taxon>
        <taxon>Bacilli</taxon>
        <taxon>Bacillales</taxon>
        <taxon>Bacillaceae</taxon>
        <taxon>Texcoconibacillus</taxon>
    </lineage>
</organism>
<dbReference type="InterPro" id="IPR007345">
    <property type="entry name" value="Polysacch_pyruvyl_Trfase"/>
</dbReference>
<comment type="caution">
    <text evidence="2">The sequence shown here is derived from an EMBL/GenBank/DDBJ whole genome shotgun (WGS) entry which is preliminary data.</text>
</comment>
<evidence type="ECO:0000313" key="2">
    <source>
        <dbReference type="EMBL" id="MBB5174556.1"/>
    </source>
</evidence>
<evidence type="ECO:0000259" key="1">
    <source>
        <dbReference type="Pfam" id="PF04230"/>
    </source>
</evidence>
<dbReference type="PANTHER" id="PTHR36836:SF1">
    <property type="entry name" value="COLANIC ACID BIOSYNTHESIS PROTEIN WCAK"/>
    <property type="match status" value="1"/>
</dbReference>
<dbReference type="RefSeq" id="WP_184664972.1">
    <property type="nucleotide sequence ID" value="NZ_JACHHB010000014.1"/>
</dbReference>
<keyword evidence="3" id="KW-1185">Reference proteome</keyword>
<feature type="domain" description="Polysaccharide pyruvyl transferase" evidence="1">
    <location>
        <begin position="13"/>
        <end position="343"/>
    </location>
</feature>
<accession>A0A840QSQ8</accession>
<dbReference type="EMBL" id="JACHHB010000014">
    <property type="protein sequence ID" value="MBB5174556.1"/>
    <property type="molecule type" value="Genomic_DNA"/>
</dbReference>
<dbReference type="PANTHER" id="PTHR36836">
    <property type="entry name" value="COLANIC ACID BIOSYNTHESIS PROTEIN WCAK"/>
    <property type="match status" value="1"/>
</dbReference>
<gene>
    <name evidence="2" type="ORF">HNQ41_002773</name>
</gene>
<sequence>MSYIVIVGGQLQNKGAQAMTFTVVDQVKKAYPNKEVVLFSSVFNQRDRKEREALNFKVIHWPMRMKMKLLGFQTLKHVGVVNYLKYLVRGTGKTKNEETEILNILENTDQMIDISGYALSSQRGYLASLNYIYNLMVANKYKIPVILFPQSFGPFNYHGSEKKVLMPLMEKYLSYPEKIYVRENDGLEHLKPFNLSNVQQTFDSVLQGPKEFNNENIYKKEALGNIEWGIDVKTPAIAIIPNVKIMKHGNEDQIHRYYKALIDRVLKSEKNVYLLRHSFEDLEINKVIKENYKDEQRVILLEDDLNCIQIDKLLSKFDFIIASRYHAIIHAYKNGVPAFVFGWAVKYQELLKNFSQERYMFDVREDGNKEVILDTMDYMLDHSTEESENINQKMLELDRVELFNV</sequence>
<dbReference type="Pfam" id="PF04230">
    <property type="entry name" value="PS_pyruv_trans"/>
    <property type="match status" value="1"/>
</dbReference>